<keyword evidence="4" id="KW-0833">Ubl conjugation pathway</keyword>
<dbReference type="GO" id="GO:0005829">
    <property type="term" value="C:cytosol"/>
    <property type="evidence" value="ECO:0007669"/>
    <property type="project" value="TreeGrafter"/>
</dbReference>
<dbReference type="InterPro" id="IPR007135">
    <property type="entry name" value="Atg3/Atg10"/>
</dbReference>
<evidence type="ECO:0000256" key="2">
    <source>
        <dbReference type="ARBA" id="ARBA00021099"/>
    </source>
</evidence>
<dbReference type="STRING" id="947166.A0A1D1UK55"/>
<keyword evidence="8" id="KW-1185">Reference proteome</keyword>
<dbReference type="Pfam" id="PF03987">
    <property type="entry name" value="Autophagy_act_C"/>
    <property type="match status" value="1"/>
</dbReference>
<dbReference type="GO" id="GO:0000422">
    <property type="term" value="P:autophagy of mitochondrion"/>
    <property type="evidence" value="ECO:0007669"/>
    <property type="project" value="TreeGrafter"/>
</dbReference>
<gene>
    <name evidence="7" type="primary">RvY_02575</name>
    <name evidence="7" type="synonym">RvY_02575.1</name>
    <name evidence="7" type="ORF">RvY_02575-1</name>
</gene>
<dbReference type="GO" id="GO:0061651">
    <property type="term" value="F:Atg12 conjugating enzyme activity"/>
    <property type="evidence" value="ECO:0007669"/>
    <property type="project" value="TreeGrafter"/>
</dbReference>
<dbReference type="GO" id="GO:0032446">
    <property type="term" value="P:protein modification by small protein conjugation"/>
    <property type="evidence" value="ECO:0007669"/>
    <property type="project" value="TreeGrafter"/>
</dbReference>
<keyword evidence="5" id="KW-0072">Autophagy</keyword>
<organism evidence="7 8">
    <name type="scientific">Ramazzottius varieornatus</name>
    <name type="common">Water bear</name>
    <name type="synonym">Tardigrade</name>
    <dbReference type="NCBI Taxonomy" id="947166"/>
    <lineage>
        <taxon>Eukaryota</taxon>
        <taxon>Metazoa</taxon>
        <taxon>Ecdysozoa</taxon>
        <taxon>Tardigrada</taxon>
        <taxon>Eutardigrada</taxon>
        <taxon>Parachela</taxon>
        <taxon>Hypsibioidea</taxon>
        <taxon>Ramazzottiidae</taxon>
        <taxon>Ramazzottius</taxon>
    </lineage>
</organism>
<name>A0A1D1UK55_RAMVA</name>
<dbReference type="PANTHER" id="PTHR14957">
    <property type="entry name" value="UBIQUITIN-LIKE-CONJUGATING ENZYME ATG10"/>
    <property type="match status" value="1"/>
</dbReference>
<dbReference type="EMBL" id="BDGG01000001">
    <property type="protein sequence ID" value="GAU90106.1"/>
    <property type="molecule type" value="Genomic_DNA"/>
</dbReference>
<keyword evidence="3" id="KW-0808">Transferase</keyword>
<evidence type="ECO:0000313" key="7">
    <source>
        <dbReference type="EMBL" id="GAU90106.1"/>
    </source>
</evidence>
<reference evidence="7 8" key="1">
    <citation type="journal article" date="2016" name="Nat. Commun.">
        <title>Extremotolerant tardigrade genome and improved radiotolerance of human cultured cells by tardigrade-unique protein.</title>
        <authorList>
            <person name="Hashimoto T."/>
            <person name="Horikawa D.D."/>
            <person name="Saito Y."/>
            <person name="Kuwahara H."/>
            <person name="Kozuka-Hata H."/>
            <person name="Shin-I T."/>
            <person name="Minakuchi Y."/>
            <person name="Ohishi K."/>
            <person name="Motoyama A."/>
            <person name="Aizu T."/>
            <person name="Enomoto A."/>
            <person name="Kondo K."/>
            <person name="Tanaka S."/>
            <person name="Hara Y."/>
            <person name="Koshikawa S."/>
            <person name="Sagara H."/>
            <person name="Miura T."/>
            <person name="Yokobori S."/>
            <person name="Miyagawa K."/>
            <person name="Suzuki Y."/>
            <person name="Kubo T."/>
            <person name="Oyama M."/>
            <person name="Kohara Y."/>
            <person name="Fujiyama A."/>
            <person name="Arakawa K."/>
            <person name="Katayama T."/>
            <person name="Toyoda A."/>
            <person name="Kunieda T."/>
        </authorList>
    </citation>
    <scope>NUCLEOTIDE SEQUENCE [LARGE SCALE GENOMIC DNA]</scope>
    <source>
        <strain evidence="7 8">YOKOZUNA-1</strain>
    </source>
</reference>
<dbReference type="PANTHER" id="PTHR14957:SF1">
    <property type="entry name" value="UBIQUITIN-LIKE-CONJUGATING ENZYME ATG10"/>
    <property type="match status" value="1"/>
</dbReference>
<evidence type="ECO:0000256" key="3">
    <source>
        <dbReference type="ARBA" id="ARBA00022679"/>
    </source>
</evidence>
<evidence type="ECO:0000256" key="5">
    <source>
        <dbReference type="ARBA" id="ARBA00023006"/>
    </source>
</evidence>
<evidence type="ECO:0000256" key="4">
    <source>
        <dbReference type="ARBA" id="ARBA00022786"/>
    </source>
</evidence>
<dbReference type="AlphaFoldDB" id="A0A1D1UK55"/>
<protein>
    <recommendedName>
        <fullName evidence="2">Ubiquitin-like-conjugating enzyme ATG10</fullName>
    </recommendedName>
    <alternativeName>
        <fullName evidence="6">Autophagy-related protein 10</fullName>
    </alternativeName>
</protein>
<evidence type="ECO:0000313" key="8">
    <source>
        <dbReference type="Proteomes" id="UP000186922"/>
    </source>
</evidence>
<comment type="caution">
    <text evidence="7">The sequence shown here is derived from an EMBL/GenBank/DDBJ whole genome shotgun (WGS) entry which is preliminary data.</text>
</comment>
<dbReference type="Proteomes" id="UP000186922">
    <property type="component" value="Unassembled WGS sequence"/>
</dbReference>
<comment type="similarity">
    <text evidence="1">Belongs to the ATG10 family.</text>
</comment>
<proteinExistence type="inferred from homology"/>
<dbReference type="Gene3D" id="3.30.1460.50">
    <property type="match status" value="1"/>
</dbReference>
<dbReference type="GO" id="GO:0000045">
    <property type="term" value="P:autophagosome assembly"/>
    <property type="evidence" value="ECO:0007669"/>
    <property type="project" value="TreeGrafter"/>
</dbReference>
<evidence type="ECO:0000256" key="6">
    <source>
        <dbReference type="ARBA" id="ARBA00029833"/>
    </source>
</evidence>
<dbReference type="OrthoDB" id="4089664at2759"/>
<accession>A0A1D1UK55</accession>
<evidence type="ECO:0000256" key="1">
    <source>
        <dbReference type="ARBA" id="ARBA00005696"/>
    </source>
</evidence>
<sequence length="203" mass="23043">MMLRGLEPDSEALLWKMVSVGEYRDAIHSFLKLCSGAGEEWTPFEDDMDETRLMIVKKQIIVVGEGSAVETYDDVNSSPVDTNIPLYFEYHVIYNQPFSVPQLLFTATRPDESLVPLSALHEWVPQSLISSHSGDQGKQYLWETLTQIEHPILHRPIYALHPCQTSSFITQIRKFSKNWFLSWLTSIGPAVGLKIPLSLAKAH</sequence>